<protein>
    <recommendedName>
        <fullName evidence="11">Potassium channel domain-containing protein</fullName>
    </recommendedName>
</protein>
<accession>A0A7S2C1P3</accession>
<dbReference type="InterPro" id="IPR013099">
    <property type="entry name" value="K_chnl_dom"/>
</dbReference>
<keyword evidence="2 8" id="KW-0813">Transport</keyword>
<dbReference type="EMBL" id="HBGU01010338">
    <property type="protein sequence ID" value="CAD9413241.1"/>
    <property type="molecule type" value="Transcribed_RNA"/>
</dbReference>
<reference evidence="12" key="1">
    <citation type="submission" date="2021-01" db="EMBL/GenBank/DDBJ databases">
        <authorList>
            <person name="Corre E."/>
            <person name="Pelletier E."/>
            <person name="Niang G."/>
            <person name="Scheremetjew M."/>
            <person name="Finn R."/>
            <person name="Kale V."/>
            <person name="Holt S."/>
            <person name="Cochrane G."/>
            <person name="Meng A."/>
            <person name="Brown T."/>
            <person name="Cohen L."/>
        </authorList>
    </citation>
    <scope>NUCLEOTIDE SEQUENCE</scope>
    <source>
        <strain evidence="12">UTEX LB 985</strain>
    </source>
</reference>
<evidence type="ECO:0000256" key="5">
    <source>
        <dbReference type="ARBA" id="ARBA00023065"/>
    </source>
</evidence>
<feature type="region of interest" description="Disordered" evidence="9">
    <location>
        <begin position="82"/>
        <end position="105"/>
    </location>
</feature>
<feature type="transmembrane region" description="Helical" evidence="10">
    <location>
        <begin position="692"/>
        <end position="710"/>
    </location>
</feature>
<feature type="transmembrane region" description="Helical" evidence="10">
    <location>
        <begin position="267"/>
        <end position="287"/>
    </location>
</feature>
<dbReference type="Pfam" id="PF07885">
    <property type="entry name" value="Ion_trans_2"/>
    <property type="match status" value="4"/>
</dbReference>
<dbReference type="InterPro" id="IPR003280">
    <property type="entry name" value="2pore_dom_K_chnl"/>
</dbReference>
<keyword evidence="6 10" id="KW-0472">Membrane</keyword>
<feature type="transmembrane region" description="Helical" evidence="10">
    <location>
        <begin position="831"/>
        <end position="852"/>
    </location>
</feature>
<feature type="transmembrane region" description="Helical" evidence="10">
    <location>
        <begin position="891"/>
        <end position="914"/>
    </location>
</feature>
<feature type="transmembrane region" description="Helical" evidence="10">
    <location>
        <begin position="864"/>
        <end position="885"/>
    </location>
</feature>
<feature type="transmembrane region" description="Helical" evidence="10">
    <location>
        <begin position="722"/>
        <end position="742"/>
    </location>
</feature>
<organism evidence="12">
    <name type="scientific">Haptolina brevifila</name>
    <dbReference type="NCBI Taxonomy" id="156173"/>
    <lineage>
        <taxon>Eukaryota</taxon>
        <taxon>Haptista</taxon>
        <taxon>Haptophyta</taxon>
        <taxon>Prymnesiophyceae</taxon>
        <taxon>Prymnesiales</taxon>
        <taxon>Prymnesiaceae</taxon>
        <taxon>Haptolina</taxon>
    </lineage>
</organism>
<evidence type="ECO:0000256" key="6">
    <source>
        <dbReference type="ARBA" id="ARBA00023136"/>
    </source>
</evidence>
<dbReference type="AlphaFoldDB" id="A0A7S2C1P3"/>
<dbReference type="Gene3D" id="1.10.287.70">
    <property type="match status" value="2"/>
</dbReference>
<evidence type="ECO:0000256" key="7">
    <source>
        <dbReference type="ARBA" id="ARBA00023303"/>
    </source>
</evidence>
<gene>
    <name evidence="12" type="ORF">CBRE1094_LOCUS5729</name>
</gene>
<name>A0A7S2C1P3_9EUKA</name>
<dbReference type="GO" id="GO:0030322">
    <property type="term" value="P:stabilization of membrane potential"/>
    <property type="evidence" value="ECO:0007669"/>
    <property type="project" value="TreeGrafter"/>
</dbReference>
<feature type="transmembrane region" description="Helical" evidence="10">
    <location>
        <begin position="1020"/>
        <end position="1041"/>
    </location>
</feature>
<keyword evidence="4 10" id="KW-1133">Transmembrane helix</keyword>
<feature type="transmembrane region" description="Helical" evidence="10">
    <location>
        <begin position="558"/>
        <end position="581"/>
    </location>
</feature>
<feature type="domain" description="Potassium channel" evidence="11">
    <location>
        <begin position="165"/>
        <end position="218"/>
    </location>
</feature>
<feature type="region of interest" description="Disordered" evidence="9">
    <location>
        <begin position="923"/>
        <end position="951"/>
    </location>
</feature>
<comment type="subcellular location">
    <subcellularLocation>
        <location evidence="1">Membrane</location>
        <topology evidence="1">Multi-pass membrane protein</topology>
    </subcellularLocation>
</comment>
<evidence type="ECO:0000256" key="1">
    <source>
        <dbReference type="ARBA" id="ARBA00004141"/>
    </source>
</evidence>
<evidence type="ECO:0000256" key="9">
    <source>
        <dbReference type="SAM" id="MobiDB-lite"/>
    </source>
</evidence>
<feature type="domain" description="Potassium channel" evidence="11">
    <location>
        <begin position="828"/>
        <end position="889"/>
    </location>
</feature>
<dbReference type="SUPFAM" id="SSF81324">
    <property type="entry name" value="Voltage-gated potassium channels"/>
    <property type="match status" value="4"/>
</dbReference>
<keyword evidence="7 8" id="KW-0407">Ion channel</keyword>
<feature type="transmembrane region" description="Helical" evidence="10">
    <location>
        <begin position="332"/>
        <end position="352"/>
    </location>
</feature>
<evidence type="ECO:0000256" key="2">
    <source>
        <dbReference type="ARBA" id="ARBA00022448"/>
    </source>
</evidence>
<dbReference type="PANTHER" id="PTHR11003">
    <property type="entry name" value="POTASSIUM CHANNEL, SUBFAMILY K"/>
    <property type="match status" value="1"/>
</dbReference>
<feature type="transmembrane region" description="Helical" evidence="10">
    <location>
        <begin position="299"/>
        <end position="320"/>
    </location>
</feature>
<feature type="transmembrane region" description="Helical" evidence="10">
    <location>
        <begin position="801"/>
        <end position="819"/>
    </location>
</feature>
<sequence length="1075" mass="115878">MPSPPPPYVAAASPEAKAAHFAAKKSAVTFQARTVVGSFADADEETRNSTVADVLLTYETLDADTGNSINLGAFFDAQLGRASGSRRQRRSRQRRLLPDQAPDLPNMDVTKAIARPLEAAVRRVDADRYQITRDRTTRRLQDAEDQPDVDVSACVGGAPNIDELNWTFNGAAYFMLTVMTTIGYGTFSISTTLGQVTVVLAGLVTIVVFGQCTAPLQAYVDGVIERAATRLLLGIRIVSSCSCVSDRVLTSEPSATISSAEQLRAKVIVSLLICHSVIAFSALLAMYESVHVDHDWSYFDCYYFAFVTFSSIGFGDYALYPPTLVRLLLQALIIFMGMTVFNTSAGLCGDWASAQVDRLISRFKAPAIVRRLSTRMTSWWKACGAQALEPRAWRSRVGWVGSCTSEPAQASEVSGETRMTTFEATVAAAVGATALGASTVRESPCTAVTINQTGCTYLCARDLKSKGQGDPAGSPPHTQSMPVGTCNAAVFQSVSPDRGGSRACRERAILKKTSIRKFGRRRKRKASSRGLGMVARANASQMTMASSSQTRLRMLARLMAEAGGWLLVFYAIMLIGGQLFVNIEATAELDVALALRHEENQIRALAGMPLLGNTSIARRQLLAVSQASVLAELTAISTISDPEAQDAAVEVVVQSFAEVIDHEQGCDQLSDFSSRLLASCKSRPPKPISLDWTFTGAAFFMLTVMTTIGYGTFAPRTQLGKFVVIAYGTVAMTLFGICLGVICNCVDALVNTVAMKLLMAIELIEAKAHAFLGNTRFRSLLRTTNLADEKRRDARRLHCKMAVALGTLLGTLASSAALARGAQKTIHGKTWSFLGSYYFCFVTFSTIGFGDFAIGPTNGDAADFIMVLAQAVLIFMGLAVFNTFASIAPDWIRALMSWLLAAASMAARCAWGFVLPPKLNKRKVAPDADSESPTLETQMAAHSEERREDVDAHRVASANIQYLVHRTIQARRYGHGALGRISAPAQAHTAAARVAVPLGSSDVTHKSCARRASTSSCCRIANAIACAYLILIPGAALLFWAESQNEINIACALRAQENLVRLSMRLPPQLDSICT</sequence>
<evidence type="ECO:0000256" key="4">
    <source>
        <dbReference type="ARBA" id="ARBA00022989"/>
    </source>
</evidence>
<dbReference type="GO" id="GO:0015271">
    <property type="term" value="F:outward rectifier potassium channel activity"/>
    <property type="evidence" value="ECO:0007669"/>
    <property type="project" value="TreeGrafter"/>
</dbReference>
<evidence type="ECO:0000256" key="10">
    <source>
        <dbReference type="SAM" id="Phobius"/>
    </source>
</evidence>
<feature type="domain" description="Potassium channel" evidence="11">
    <location>
        <begin position="274"/>
        <end position="351"/>
    </location>
</feature>
<dbReference type="PRINTS" id="PR01333">
    <property type="entry name" value="2POREKCHANEL"/>
</dbReference>
<keyword evidence="5 8" id="KW-0406">Ion transport</keyword>
<dbReference type="PANTHER" id="PTHR11003:SF345">
    <property type="entry name" value="TWIK FAMILY OF POTASSIUM CHANNELS PROTEIN 18"/>
    <property type="match status" value="1"/>
</dbReference>
<comment type="similarity">
    <text evidence="8">Belongs to the two pore domain potassium channel (TC 1.A.1.8) family.</text>
</comment>
<feature type="domain" description="Potassium channel" evidence="11">
    <location>
        <begin position="691"/>
        <end position="744"/>
    </location>
</feature>
<keyword evidence="3 8" id="KW-0812">Transmembrane</keyword>
<dbReference type="GO" id="GO:0005886">
    <property type="term" value="C:plasma membrane"/>
    <property type="evidence" value="ECO:0007669"/>
    <property type="project" value="TreeGrafter"/>
</dbReference>
<feature type="compositionally biased region" description="Basic residues" evidence="9">
    <location>
        <begin position="84"/>
        <end position="95"/>
    </location>
</feature>
<feature type="compositionally biased region" description="Basic and acidic residues" evidence="9">
    <location>
        <begin position="942"/>
        <end position="951"/>
    </location>
</feature>
<evidence type="ECO:0000313" key="12">
    <source>
        <dbReference type="EMBL" id="CAD9413241.1"/>
    </source>
</evidence>
<proteinExistence type="inferred from homology"/>
<evidence type="ECO:0000259" key="11">
    <source>
        <dbReference type="Pfam" id="PF07885"/>
    </source>
</evidence>
<dbReference type="GO" id="GO:0022841">
    <property type="term" value="F:potassium ion leak channel activity"/>
    <property type="evidence" value="ECO:0007669"/>
    <property type="project" value="TreeGrafter"/>
</dbReference>
<evidence type="ECO:0000256" key="3">
    <source>
        <dbReference type="ARBA" id="ARBA00022692"/>
    </source>
</evidence>
<evidence type="ECO:0000256" key="8">
    <source>
        <dbReference type="RuleBase" id="RU003857"/>
    </source>
</evidence>